<keyword evidence="3" id="KW-0597">Phosphoprotein</keyword>
<evidence type="ECO:0000259" key="9">
    <source>
        <dbReference type="SMART" id="SM00387"/>
    </source>
</evidence>
<accession>A0A1Y1RYG0</accession>
<dbReference type="GO" id="GO:0004673">
    <property type="term" value="F:protein histidine kinase activity"/>
    <property type="evidence" value="ECO:0007669"/>
    <property type="project" value="UniProtKB-EC"/>
</dbReference>
<gene>
    <name evidence="10" type="ORF">B4O97_10920</name>
</gene>
<proteinExistence type="predicted"/>
<organism evidence="10 11">
    <name type="scientific">Marispirochaeta aestuarii</name>
    <dbReference type="NCBI Taxonomy" id="1963862"/>
    <lineage>
        <taxon>Bacteria</taxon>
        <taxon>Pseudomonadati</taxon>
        <taxon>Spirochaetota</taxon>
        <taxon>Spirochaetia</taxon>
        <taxon>Spirochaetales</taxon>
        <taxon>Spirochaetaceae</taxon>
        <taxon>Marispirochaeta</taxon>
    </lineage>
</organism>
<evidence type="ECO:0000256" key="6">
    <source>
        <dbReference type="ARBA" id="ARBA00022777"/>
    </source>
</evidence>
<evidence type="ECO:0000256" key="5">
    <source>
        <dbReference type="ARBA" id="ARBA00022741"/>
    </source>
</evidence>
<comment type="catalytic activity">
    <reaction evidence="1">
        <text>ATP + protein L-histidine = ADP + protein N-phospho-L-histidine.</text>
        <dbReference type="EC" id="2.7.13.3"/>
    </reaction>
</comment>
<name>A0A1Y1RYG0_9SPIO</name>
<evidence type="ECO:0000256" key="4">
    <source>
        <dbReference type="ARBA" id="ARBA00022679"/>
    </source>
</evidence>
<dbReference type="STRING" id="1963862.B4O97_10920"/>
<dbReference type="Proteomes" id="UP000192343">
    <property type="component" value="Unassembled WGS sequence"/>
</dbReference>
<dbReference type="AlphaFoldDB" id="A0A1Y1RYG0"/>
<evidence type="ECO:0000256" key="7">
    <source>
        <dbReference type="ARBA" id="ARBA00022840"/>
    </source>
</evidence>
<dbReference type="InterPro" id="IPR036890">
    <property type="entry name" value="HATPase_C_sf"/>
</dbReference>
<keyword evidence="6" id="KW-0418">Kinase</keyword>
<dbReference type="InterPro" id="IPR011495">
    <property type="entry name" value="Sig_transdc_His_kin_sub2_dim/P"/>
</dbReference>
<dbReference type="Gene3D" id="3.30.450.20">
    <property type="entry name" value="PAS domain"/>
    <property type="match status" value="1"/>
</dbReference>
<sequence length="280" mass="31222">MVLIKTSGFFKPWLLIASAIALMSVRRIVSLIQMLKSGVFPPEALEPELIALIITVLMLSGLLLFGPAFEIIKRQREQEVQEKNYLLRESHHRIKNDLQILKSLINLQMNSSLSGDSAKLLREIDLRISSFLLLHEYMYRDGVFGISFRDYIRRLADSIHAAFDDGRVALSLNISDTGVERKNLLYCGIILNEALTNAYKYAFGQTESPRIIVSDRVENGRHYLTITDNGCGFETPGASSESSYGLSLIQGIAGSEGWDFRIDGSDGTTVEVSFPAVVDV</sequence>
<dbReference type="EMBL" id="MWQY01000011">
    <property type="protein sequence ID" value="ORC34842.1"/>
    <property type="molecule type" value="Genomic_DNA"/>
</dbReference>
<keyword evidence="8" id="KW-0472">Membrane</keyword>
<dbReference type="Pfam" id="PF02518">
    <property type="entry name" value="HATPase_c"/>
    <property type="match status" value="1"/>
</dbReference>
<keyword evidence="4" id="KW-0808">Transferase</keyword>
<reference evidence="10 11" key="1">
    <citation type="submission" date="2017-03" db="EMBL/GenBank/DDBJ databases">
        <title>Draft Genome sequence of Marispirochaeta sp. strain JC444.</title>
        <authorList>
            <person name="Shivani Y."/>
            <person name="Subhash Y."/>
            <person name="Sasikala C."/>
            <person name="Ramana C."/>
        </authorList>
    </citation>
    <scope>NUCLEOTIDE SEQUENCE [LARGE SCALE GENOMIC DNA]</scope>
    <source>
        <strain evidence="10 11">JC444</strain>
    </source>
</reference>
<keyword evidence="11" id="KW-1185">Reference proteome</keyword>
<evidence type="ECO:0000313" key="11">
    <source>
        <dbReference type="Proteomes" id="UP000192343"/>
    </source>
</evidence>
<feature type="transmembrane region" description="Helical" evidence="8">
    <location>
        <begin position="49"/>
        <end position="69"/>
    </location>
</feature>
<feature type="transmembrane region" description="Helical" evidence="8">
    <location>
        <begin position="12"/>
        <end position="29"/>
    </location>
</feature>
<protein>
    <recommendedName>
        <fullName evidence="2">histidine kinase</fullName>
        <ecNumber evidence="2">2.7.13.3</ecNumber>
    </recommendedName>
</protein>
<comment type="caution">
    <text evidence="10">The sequence shown here is derived from an EMBL/GenBank/DDBJ whole genome shotgun (WGS) entry which is preliminary data.</text>
</comment>
<dbReference type="Gene3D" id="3.30.565.10">
    <property type="entry name" value="Histidine kinase-like ATPase, C-terminal domain"/>
    <property type="match status" value="1"/>
</dbReference>
<evidence type="ECO:0000313" key="10">
    <source>
        <dbReference type="EMBL" id="ORC34842.1"/>
    </source>
</evidence>
<evidence type="ECO:0000256" key="3">
    <source>
        <dbReference type="ARBA" id="ARBA00022553"/>
    </source>
</evidence>
<dbReference type="SUPFAM" id="SSF55874">
    <property type="entry name" value="ATPase domain of HSP90 chaperone/DNA topoisomerase II/histidine kinase"/>
    <property type="match status" value="1"/>
</dbReference>
<feature type="domain" description="Histidine kinase/HSP90-like ATPase" evidence="9">
    <location>
        <begin position="182"/>
        <end position="278"/>
    </location>
</feature>
<keyword evidence="7" id="KW-0067">ATP-binding</keyword>
<dbReference type="GO" id="GO:0005524">
    <property type="term" value="F:ATP binding"/>
    <property type="evidence" value="ECO:0007669"/>
    <property type="project" value="UniProtKB-KW"/>
</dbReference>
<dbReference type="InterPro" id="IPR003594">
    <property type="entry name" value="HATPase_dom"/>
</dbReference>
<dbReference type="EC" id="2.7.13.3" evidence="2"/>
<dbReference type="SMART" id="SM00387">
    <property type="entry name" value="HATPase_c"/>
    <property type="match status" value="1"/>
</dbReference>
<dbReference type="PANTHER" id="PTHR41523">
    <property type="entry name" value="TWO-COMPONENT SYSTEM SENSOR PROTEIN"/>
    <property type="match status" value="1"/>
</dbReference>
<evidence type="ECO:0000256" key="8">
    <source>
        <dbReference type="SAM" id="Phobius"/>
    </source>
</evidence>
<evidence type="ECO:0000256" key="1">
    <source>
        <dbReference type="ARBA" id="ARBA00000085"/>
    </source>
</evidence>
<dbReference type="PANTHER" id="PTHR41523:SF8">
    <property type="entry name" value="ETHYLENE RESPONSE SENSOR PROTEIN"/>
    <property type="match status" value="1"/>
</dbReference>
<dbReference type="Pfam" id="PF07568">
    <property type="entry name" value="HisKA_2"/>
    <property type="match status" value="1"/>
</dbReference>
<keyword evidence="5" id="KW-0547">Nucleotide-binding</keyword>
<keyword evidence="8" id="KW-1133">Transmembrane helix</keyword>
<evidence type="ECO:0000256" key="2">
    <source>
        <dbReference type="ARBA" id="ARBA00012438"/>
    </source>
</evidence>
<keyword evidence="8" id="KW-0812">Transmembrane</keyword>